<comment type="caution">
    <text evidence="1">The sequence shown here is derived from an EMBL/GenBank/DDBJ whole genome shotgun (WGS) entry which is preliminary data.</text>
</comment>
<name>A0A9W6SFG1_9ACTN</name>
<reference evidence="1" key="1">
    <citation type="submission" date="2023-03" db="EMBL/GenBank/DDBJ databases">
        <title>Actinorhabdospora filicis NBRC 111898.</title>
        <authorList>
            <person name="Ichikawa N."/>
            <person name="Sato H."/>
            <person name="Tonouchi N."/>
        </authorList>
    </citation>
    <scope>NUCLEOTIDE SEQUENCE</scope>
    <source>
        <strain evidence="1">NBRC 111898</strain>
    </source>
</reference>
<dbReference type="EMBL" id="BSTX01000001">
    <property type="protein sequence ID" value="GLZ76184.1"/>
    <property type="molecule type" value="Genomic_DNA"/>
</dbReference>
<evidence type="ECO:0000313" key="1">
    <source>
        <dbReference type="EMBL" id="GLZ76184.1"/>
    </source>
</evidence>
<gene>
    <name evidence="1" type="ORF">Afil01_09910</name>
</gene>
<protein>
    <submittedName>
        <fullName evidence="1">Uncharacterized protein</fullName>
    </submittedName>
</protein>
<evidence type="ECO:0000313" key="2">
    <source>
        <dbReference type="Proteomes" id="UP001165079"/>
    </source>
</evidence>
<accession>A0A9W6SFG1</accession>
<keyword evidence="2" id="KW-1185">Reference proteome</keyword>
<dbReference type="AlphaFoldDB" id="A0A9W6SFG1"/>
<dbReference type="RefSeq" id="WP_285661367.1">
    <property type="nucleotide sequence ID" value="NZ_BSTX01000001.1"/>
</dbReference>
<organism evidence="1 2">
    <name type="scientific">Actinorhabdospora filicis</name>
    <dbReference type="NCBI Taxonomy" id="1785913"/>
    <lineage>
        <taxon>Bacteria</taxon>
        <taxon>Bacillati</taxon>
        <taxon>Actinomycetota</taxon>
        <taxon>Actinomycetes</taxon>
        <taxon>Micromonosporales</taxon>
        <taxon>Micromonosporaceae</taxon>
        <taxon>Actinorhabdospora</taxon>
    </lineage>
</organism>
<sequence length="77" mass="8394">MRALNKFSDKLLSAFVGKAVAGACVPENGSKGWYDCGSCKCEDGQRWIKKQCEYRVTCYGGTVDTGATRCITTQNIC</sequence>
<dbReference type="Proteomes" id="UP001165079">
    <property type="component" value="Unassembled WGS sequence"/>
</dbReference>
<proteinExistence type="predicted"/>